<dbReference type="AlphaFoldDB" id="A0A6C0B539"/>
<reference evidence="1" key="1">
    <citation type="journal article" date="2020" name="Nature">
        <title>Giant virus diversity and host interactions through global metagenomics.</title>
        <authorList>
            <person name="Schulz F."/>
            <person name="Roux S."/>
            <person name="Paez-Espino D."/>
            <person name="Jungbluth S."/>
            <person name="Walsh D.A."/>
            <person name="Denef V.J."/>
            <person name="McMahon K.D."/>
            <person name="Konstantinidis K.T."/>
            <person name="Eloe-Fadrosh E.A."/>
            <person name="Kyrpides N.C."/>
            <person name="Woyke T."/>
        </authorList>
    </citation>
    <scope>NUCLEOTIDE SEQUENCE</scope>
    <source>
        <strain evidence="1">GVMAG-M-3300009422-16</strain>
    </source>
</reference>
<protein>
    <submittedName>
        <fullName evidence="1">Uncharacterized protein</fullName>
    </submittedName>
</protein>
<evidence type="ECO:0000313" key="1">
    <source>
        <dbReference type="EMBL" id="QHS86583.1"/>
    </source>
</evidence>
<dbReference type="EMBL" id="MN739058">
    <property type="protein sequence ID" value="QHS86583.1"/>
    <property type="molecule type" value="Genomic_DNA"/>
</dbReference>
<accession>A0A6C0B539</accession>
<name>A0A6C0B539_9ZZZZ</name>
<sequence length="280" mass="31888">MKYFMGLTSVFLYDSSQCKMQDLKIGMILEDGSRIISVQKFKNIRPLYLYNNKIYVSGNCKAIENDVSVLVKNSMLSSETSCQPPFGYCVTTSTGVINIRGNVFIDYNESKNVFINKTINSIVLNFWNNKKDATKFSKGVLYLENGFAGNTKLHMQDGSVKVIKDLIIGDVLENDNAIIGKIELDPYNFLFFEFCGVVISSNTKVFDNLFWKNIECVAHAEGVQKPEKMYNLVTEKSIIKCKNNYFLDYTEKKDYVMGNDINKLLDIGYTTSSSRILYNL</sequence>
<proteinExistence type="predicted"/>
<organism evidence="1">
    <name type="scientific">viral metagenome</name>
    <dbReference type="NCBI Taxonomy" id="1070528"/>
    <lineage>
        <taxon>unclassified sequences</taxon>
        <taxon>metagenomes</taxon>
        <taxon>organismal metagenomes</taxon>
    </lineage>
</organism>